<gene>
    <name evidence="3" type="ORF">CEK71_16230</name>
</gene>
<evidence type="ECO:0000256" key="1">
    <source>
        <dbReference type="SAM" id="Phobius"/>
    </source>
</evidence>
<dbReference type="PANTHER" id="PTHR35894:SF1">
    <property type="entry name" value="PHOSPHORIBULOKINASE _ URIDINE KINASE FAMILY"/>
    <property type="match status" value="1"/>
</dbReference>
<sequence>MADSDNLGGLALLAKNEAAYPDDYFLLTSERSAKLDLLIHLLTHLSSSIVICGPKGIGKTTLLKALQQRLAAWNYCSLTASPEQDMASLNAALAASASTAPTLLVIDNAGSLTPGFIAAILREFADHRQIRVIFALTPDELYLKNSSDSLISECSVIEIPPLSEKQCGEFLQYLAARPDRRVAPQHLNDTVTASMYRNTHGIPGNIIAALPSVNRRPQQDKTLILLIAAVLLLVAITLGVQWLSQTNRLTFSHPTEPNQTTP</sequence>
<dbReference type="OrthoDB" id="6189127at2"/>
<organism evidence="3 4">
    <name type="scientific">Methylovulum psychrotolerans</name>
    <dbReference type="NCBI Taxonomy" id="1704499"/>
    <lineage>
        <taxon>Bacteria</taxon>
        <taxon>Pseudomonadati</taxon>
        <taxon>Pseudomonadota</taxon>
        <taxon>Gammaproteobacteria</taxon>
        <taxon>Methylococcales</taxon>
        <taxon>Methylococcaceae</taxon>
        <taxon>Methylovulum</taxon>
    </lineage>
</organism>
<dbReference type="Pfam" id="PF13173">
    <property type="entry name" value="AAA_14"/>
    <property type="match status" value="1"/>
</dbReference>
<feature type="transmembrane region" description="Helical" evidence="1">
    <location>
        <begin position="223"/>
        <end position="243"/>
    </location>
</feature>
<keyword evidence="1" id="KW-0472">Membrane</keyword>
<dbReference type="InterPro" id="IPR041682">
    <property type="entry name" value="AAA_14"/>
</dbReference>
<keyword evidence="1" id="KW-1133">Transmembrane helix</keyword>
<dbReference type="SUPFAM" id="SSF52540">
    <property type="entry name" value="P-loop containing nucleoside triphosphate hydrolases"/>
    <property type="match status" value="1"/>
</dbReference>
<keyword evidence="4" id="KW-1185">Reference proteome</keyword>
<dbReference type="Proteomes" id="UP000197019">
    <property type="component" value="Chromosome"/>
</dbReference>
<evidence type="ECO:0000313" key="4">
    <source>
        <dbReference type="Proteomes" id="UP000197019"/>
    </source>
</evidence>
<dbReference type="CDD" id="cd00009">
    <property type="entry name" value="AAA"/>
    <property type="match status" value="1"/>
</dbReference>
<dbReference type="AlphaFoldDB" id="A0A1Z4C1S2"/>
<protein>
    <recommendedName>
        <fullName evidence="2">AAA+ ATPase domain-containing protein</fullName>
    </recommendedName>
</protein>
<evidence type="ECO:0000259" key="2">
    <source>
        <dbReference type="SMART" id="SM00382"/>
    </source>
</evidence>
<proteinExistence type="predicted"/>
<dbReference type="SMART" id="SM00382">
    <property type="entry name" value="AAA"/>
    <property type="match status" value="1"/>
</dbReference>
<accession>A0A1Z4C1S2</accession>
<keyword evidence="1" id="KW-0812">Transmembrane</keyword>
<dbReference type="KEGG" id="mpsy:CEK71_16230"/>
<name>A0A1Z4C1S2_9GAMM</name>
<dbReference type="RefSeq" id="WP_088620355.1">
    <property type="nucleotide sequence ID" value="NZ_CP022129.1"/>
</dbReference>
<feature type="domain" description="AAA+ ATPase" evidence="2">
    <location>
        <begin position="45"/>
        <end position="163"/>
    </location>
</feature>
<evidence type="ECO:0000313" key="3">
    <source>
        <dbReference type="EMBL" id="ASF47483.1"/>
    </source>
</evidence>
<reference evidence="3 4" key="1">
    <citation type="submission" date="2017-06" db="EMBL/GenBank/DDBJ databases">
        <title>Genome Sequencing of the methanotroph Methylovulum psychrotolerants str. HV10-M2 isolated from a high-altitude environment.</title>
        <authorList>
            <person name="Mateos-Rivera A."/>
        </authorList>
    </citation>
    <scope>NUCLEOTIDE SEQUENCE [LARGE SCALE GENOMIC DNA]</scope>
    <source>
        <strain evidence="3 4">HV10_M2</strain>
    </source>
</reference>
<dbReference type="InterPro" id="IPR052026">
    <property type="entry name" value="ExeA_AAA_ATPase_DNA-bind"/>
</dbReference>
<dbReference type="InterPro" id="IPR003593">
    <property type="entry name" value="AAA+_ATPase"/>
</dbReference>
<dbReference type="Gene3D" id="3.40.50.300">
    <property type="entry name" value="P-loop containing nucleotide triphosphate hydrolases"/>
    <property type="match status" value="1"/>
</dbReference>
<dbReference type="InterPro" id="IPR027417">
    <property type="entry name" value="P-loop_NTPase"/>
</dbReference>
<dbReference type="PANTHER" id="PTHR35894">
    <property type="entry name" value="GENERAL SECRETION PATHWAY PROTEIN A-RELATED"/>
    <property type="match status" value="1"/>
</dbReference>
<dbReference type="EMBL" id="CP022129">
    <property type="protein sequence ID" value="ASF47483.1"/>
    <property type="molecule type" value="Genomic_DNA"/>
</dbReference>